<accession>A0ABR4XNK8</accession>
<protein>
    <recommendedName>
        <fullName evidence="3">DNA-binding protein</fullName>
    </recommendedName>
</protein>
<gene>
    <name evidence="1" type="ORF">Q757_09885</name>
</gene>
<dbReference type="Proteomes" id="UP000030023">
    <property type="component" value="Unassembled WGS sequence"/>
</dbReference>
<feature type="non-terminal residue" evidence="1">
    <location>
        <position position="1"/>
    </location>
</feature>
<comment type="caution">
    <text evidence="1">The sequence shown here is derived from an EMBL/GenBank/DDBJ whole genome shotgun (WGS) entry which is preliminary data.</text>
</comment>
<evidence type="ECO:0000313" key="2">
    <source>
        <dbReference type="Proteomes" id="UP000030023"/>
    </source>
</evidence>
<proteinExistence type="predicted"/>
<dbReference type="EMBL" id="AXCV01000626">
    <property type="protein sequence ID" value="KGO21017.1"/>
    <property type="molecule type" value="Genomic_DNA"/>
</dbReference>
<organism evidence="1 2">
    <name type="scientific">Oenococcus alcoholitolerans</name>
    <dbReference type="NCBI Taxonomy" id="931074"/>
    <lineage>
        <taxon>Bacteria</taxon>
        <taxon>Bacillati</taxon>
        <taxon>Bacillota</taxon>
        <taxon>Bacilli</taxon>
        <taxon>Lactobacillales</taxon>
        <taxon>Lactobacillaceae</taxon>
        <taxon>Oenococcus</taxon>
    </lineage>
</organism>
<evidence type="ECO:0008006" key="3">
    <source>
        <dbReference type="Google" id="ProtNLM"/>
    </source>
</evidence>
<sequence length="72" mass="8653">TMRDIKNLNPRSLLKIDEASEVYFHVKHANSAQYSFFDNVPSILINGHHRWQVKDIDRYLERQKSWQKIIVN</sequence>
<evidence type="ECO:0000313" key="1">
    <source>
        <dbReference type="EMBL" id="KGO21017.1"/>
    </source>
</evidence>
<keyword evidence="2" id="KW-1185">Reference proteome</keyword>
<reference evidence="1 2" key="1">
    <citation type="journal article" date="2014" name="Antonie Van Leeuwenhoek">
        <title>Oenococcus alcoholitolerans sp. nov., a lactic acid bacteria isolated from cachaca and ethanol fermentation processes.</title>
        <authorList>
            <person name="Badotti F."/>
            <person name="Moreira A.P."/>
            <person name="Tonon L.A."/>
            <person name="de Lucena B.T."/>
            <person name="Gomes Fde C."/>
            <person name="Kruger R."/>
            <person name="Thompson C.C."/>
            <person name="de Morais M.A.Jr."/>
            <person name="Rosa C.A."/>
            <person name="Thompson F.L."/>
        </authorList>
    </citation>
    <scope>NUCLEOTIDE SEQUENCE [LARGE SCALE GENOMIC DNA]</scope>
    <source>
        <strain evidence="1 2">UFRJ-M7.2.18</strain>
    </source>
</reference>
<name>A0ABR4XNK8_9LACO</name>